<accession>A0A285X6Y2</accession>
<dbReference type="EMBL" id="OCMF01000004">
    <property type="protein sequence ID" value="SOC81107.1"/>
    <property type="molecule type" value="Genomic_DNA"/>
</dbReference>
<dbReference type="Gene3D" id="1.10.3210.10">
    <property type="entry name" value="Hypothetical protein af1432"/>
    <property type="match status" value="1"/>
</dbReference>
<organism evidence="2 3">
    <name type="scientific">Salinimicrobium sediminis</name>
    <dbReference type="NCBI Taxonomy" id="1343891"/>
    <lineage>
        <taxon>Bacteria</taxon>
        <taxon>Pseudomonadati</taxon>
        <taxon>Bacteroidota</taxon>
        <taxon>Flavobacteriia</taxon>
        <taxon>Flavobacteriales</taxon>
        <taxon>Flavobacteriaceae</taxon>
        <taxon>Salinimicrobium</taxon>
    </lineage>
</organism>
<dbReference type="AlphaFoldDB" id="A0A285X6Y2"/>
<dbReference type="SUPFAM" id="SSF109604">
    <property type="entry name" value="HD-domain/PDEase-like"/>
    <property type="match status" value="1"/>
</dbReference>
<protein>
    <submittedName>
        <fullName evidence="2">Predicted metal-dependent phosphohydrolase, HD superfamily</fullName>
    </submittedName>
</protein>
<dbReference type="CDD" id="cd00077">
    <property type="entry name" value="HDc"/>
    <property type="match status" value="1"/>
</dbReference>
<evidence type="ECO:0000313" key="3">
    <source>
        <dbReference type="Proteomes" id="UP000219193"/>
    </source>
</evidence>
<feature type="domain" description="HD" evidence="1">
    <location>
        <begin position="27"/>
        <end position="121"/>
    </location>
</feature>
<evidence type="ECO:0000259" key="1">
    <source>
        <dbReference type="Pfam" id="PF01966"/>
    </source>
</evidence>
<dbReference type="OrthoDB" id="5728337at2"/>
<dbReference type="InterPro" id="IPR003607">
    <property type="entry name" value="HD/PDEase_dom"/>
</dbReference>
<reference evidence="3" key="1">
    <citation type="submission" date="2017-09" db="EMBL/GenBank/DDBJ databases">
        <authorList>
            <person name="Varghese N."/>
            <person name="Submissions S."/>
        </authorList>
    </citation>
    <scope>NUCLEOTIDE SEQUENCE [LARGE SCALE GENOMIC DNA]</scope>
    <source>
        <strain evidence="3">CGMCC 1.12641</strain>
    </source>
</reference>
<proteinExistence type="predicted"/>
<evidence type="ECO:0000313" key="2">
    <source>
        <dbReference type="EMBL" id="SOC81107.1"/>
    </source>
</evidence>
<dbReference type="GO" id="GO:0016787">
    <property type="term" value="F:hydrolase activity"/>
    <property type="evidence" value="ECO:0007669"/>
    <property type="project" value="UniProtKB-KW"/>
</dbReference>
<dbReference type="RefSeq" id="WP_097056885.1">
    <property type="nucleotide sequence ID" value="NZ_OCMF01000004.1"/>
</dbReference>
<keyword evidence="3" id="KW-1185">Reference proteome</keyword>
<sequence>MFEQIYRKVISNLENNLPTWLYYHSPEHTKYVLEKTIFLAEQERVSGRDLYLLKVAALYHDLGFIKGREEHEQKSCEIAAEELKEFDISTQENETICKMIMATKIPQQPKTHLEKILADADLEYLGTESFPEISEDLYKELLHDRPNLSRQEWNEIQVKFLQDHSYHTNYCKVHCEAIKAAHLADLKKKVRKDTLPGTP</sequence>
<name>A0A285X6Y2_9FLAO</name>
<keyword evidence="2" id="KW-0378">Hydrolase</keyword>
<dbReference type="Proteomes" id="UP000219193">
    <property type="component" value="Unassembled WGS sequence"/>
</dbReference>
<dbReference type="Pfam" id="PF01966">
    <property type="entry name" value="HD"/>
    <property type="match status" value="1"/>
</dbReference>
<dbReference type="InterPro" id="IPR006674">
    <property type="entry name" value="HD_domain"/>
</dbReference>
<gene>
    <name evidence="2" type="ORF">SAMN06296241_2679</name>
</gene>